<organism evidence="3 4">
    <name type="scientific">Methylobacterium terricola</name>
    <dbReference type="NCBI Taxonomy" id="2583531"/>
    <lineage>
        <taxon>Bacteria</taxon>
        <taxon>Pseudomonadati</taxon>
        <taxon>Pseudomonadota</taxon>
        <taxon>Alphaproteobacteria</taxon>
        <taxon>Hyphomicrobiales</taxon>
        <taxon>Methylobacteriaceae</taxon>
        <taxon>Methylobacterium</taxon>
    </lineage>
</organism>
<proteinExistence type="predicted"/>
<dbReference type="GO" id="GO:0016787">
    <property type="term" value="F:hydrolase activity"/>
    <property type="evidence" value="ECO:0007669"/>
    <property type="project" value="UniProtKB-KW"/>
</dbReference>
<evidence type="ECO:0000313" key="4">
    <source>
        <dbReference type="Proteomes" id="UP000305267"/>
    </source>
</evidence>
<reference evidence="3 4" key="1">
    <citation type="submission" date="2019-06" db="EMBL/GenBank/DDBJ databases">
        <title>Genome of Methylobacterium sp. 17Sr1-39.</title>
        <authorList>
            <person name="Seo T."/>
        </authorList>
    </citation>
    <scope>NUCLEOTIDE SEQUENCE [LARGE SCALE GENOMIC DNA]</scope>
    <source>
        <strain evidence="3 4">17Sr1-39</strain>
    </source>
</reference>
<feature type="domain" description="BD-FAE-like" evidence="2">
    <location>
        <begin position="80"/>
        <end position="170"/>
    </location>
</feature>
<dbReference type="Gene3D" id="3.40.50.1820">
    <property type="entry name" value="alpha/beta hydrolase"/>
    <property type="match status" value="1"/>
</dbReference>
<evidence type="ECO:0000256" key="1">
    <source>
        <dbReference type="ARBA" id="ARBA00022801"/>
    </source>
</evidence>
<dbReference type="Pfam" id="PF20434">
    <property type="entry name" value="BD-FAE"/>
    <property type="match status" value="1"/>
</dbReference>
<evidence type="ECO:0000259" key="2">
    <source>
        <dbReference type="Pfam" id="PF20434"/>
    </source>
</evidence>
<dbReference type="RefSeq" id="WP_139040594.1">
    <property type="nucleotide sequence ID" value="NZ_VDDA01000052.1"/>
</dbReference>
<dbReference type="PANTHER" id="PTHR48081:SF33">
    <property type="entry name" value="KYNURENINE FORMAMIDASE"/>
    <property type="match status" value="1"/>
</dbReference>
<dbReference type="PANTHER" id="PTHR48081">
    <property type="entry name" value="AB HYDROLASE SUPERFAMILY PROTEIN C4A8.06C"/>
    <property type="match status" value="1"/>
</dbReference>
<dbReference type="EMBL" id="VDDA01000052">
    <property type="protein sequence ID" value="TNC06182.1"/>
    <property type="molecule type" value="Genomic_DNA"/>
</dbReference>
<comment type="caution">
    <text evidence="3">The sequence shown here is derived from an EMBL/GenBank/DDBJ whole genome shotgun (WGS) entry which is preliminary data.</text>
</comment>
<sequence length="298" mass="31008">MPAFLLDDPTPPDPRRRWAELDPAARGACYDNNAGVPDSAAQVAARNAASAAYRAARAGRLDIPYAEPERAAFDLYPAGASAPCLVFVHGGYWQRNARADFACFAEGLNAAGWSVAMPGYSLAPEASLAAIAAEIGASLDWLAAHGAGHGIGGPLVLSGWSAGAQLAALHLGHPAVAAGLAISGVYDLAPIRDTYLNDKLQLIEAEIATLSPLRVPVVEKPLAIAYGTRELPALVHDARNLHALRAAAHAPGALLPVPGADHFSILNEFRRPDGLLVRAAQDLLGQGLRGQDLLGGLR</sequence>
<dbReference type="Proteomes" id="UP000305267">
    <property type="component" value="Unassembled WGS sequence"/>
</dbReference>
<name>A0A5C4L668_9HYPH</name>
<protein>
    <submittedName>
        <fullName evidence="3">Alpha/beta hydrolase</fullName>
    </submittedName>
</protein>
<accession>A0A5C4L668</accession>
<dbReference type="InterPro" id="IPR029058">
    <property type="entry name" value="AB_hydrolase_fold"/>
</dbReference>
<dbReference type="OrthoDB" id="9771666at2"/>
<dbReference type="InterPro" id="IPR050300">
    <property type="entry name" value="GDXG_lipolytic_enzyme"/>
</dbReference>
<dbReference type="SUPFAM" id="SSF53474">
    <property type="entry name" value="alpha/beta-Hydrolases"/>
    <property type="match status" value="1"/>
</dbReference>
<keyword evidence="4" id="KW-1185">Reference proteome</keyword>
<keyword evidence="1 3" id="KW-0378">Hydrolase</keyword>
<gene>
    <name evidence="3" type="ORF">FF100_34885</name>
</gene>
<dbReference type="AlphaFoldDB" id="A0A5C4L668"/>
<dbReference type="InterPro" id="IPR049492">
    <property type="entry name" value="BD-FAE-like_dom"/>
</dbReference>
<evidence type="ECO:0000313" key="3">
    <source>
        <dbReference type="EMBL" id="TNC06182.1"/>
    </source>
</evidence>